<dbReference type="GO" id="GO:0016567">
    <property type="term" value="P:protein ubiquitination"/>
    <property type="evidence" value="ECO:0007669"/>
    <property type="project" value="InterPro"/>
</dbReference>
<dbReference type="EMBL" id="VXIV02002285">
    <property type="protein sequence ID" value="KAF6026404.1"/>
    <property type="molecule type" value="Genomic_DNA"/>
</dbReference>
<dbReference type="AlphaFoldDB" id="A0A7J7JLA5"/>
<name>A0A7J7JLA5_BUGNE</name>
<keyword evidence="1" id="KW-0175">Coiled coil</keyword>
<accession>A0A7J7JLA5</accession>
<gene>
    <name evidence="2" type="ORF">EB796_015292</name>
</gene>
<keyword evidence="3" id="KW-1185">Reference proteome</keyword>
<feature type="coiled-coil region" evidence="1">
    <location>
        <begin position="9"/>
        <end position="36"/>
    </location>
</feature>
<dbReference type="InterPro" id="IPR044584">
    <property type="entry name" value="KEG"/>
</dbReference>
<dbReference type="GO" id="GO:0006952">
    <property type="term" value="P:defense response"/>
    <property type="evidence" value="ECO:0007669"/>
    <property type="project" value="InterPro"/>
</dbReference>
<dbReference type="OrthoDB" id="264520at2759"/>
<evidence type="ECO:0000313" key="3">
    <source>
        <dbReference type="Proteomes" id="UP000593567"/>
    </source>
</evidence>
<comment type="caution">
    <text evidence="2">The sequence shown here is derived from an EMBL/GenBank/DDBJ whole genome shotgun (WGS) entry which is preliminary data.</text>
</comment>
<organism evidence="2 3">
    <name type="scientific">Bugula neritina</name>
    <name type="common">Brown bryozoan</name>
    <name type="synonym">Sertularia neritina</name>
    <dbReference type="NCBI Taxonomy" id="10212"/>
    <lineage>
        <taxon>Eukaryota</taxon>
        <taxon>Metazoa</taxon>
        <taxon>Spiralia</taxon>
        <taxon>Lophotrochozoa</taxon>
        <taxon>Bryozoa</taxon>
        <taxon>Gymnolaemata</taxon>
        <taxon>Cheilostomatida</taxon>
        <taxon>Flustrina</taxon>
        <taxon>Buguloidea</taxon>
        <taxon>Bugulidae</taxon>
        <taxon>Bugula</taxon>
    </lineage>
</organism>
<sequence>MEKLKSVKLGDEDGYLEEAQQTLQNLKDEIISLKPADGQGKLKVGDSVRLRVDEDIADEFLNTSYNHMSVGYIKQFVDHDHCAVLFASNHHWIGKTSAVIKSDVKHELPIVGDNVRVRPSVKEPSAGWGKVKPGDVGVLRVIGREGNSDKSAVVVNFAENEWKGYFGEIEKVEAKPLEVGDKVWVNLGVEEPVRGWCGVTPVSVGTLLYSNGTDVMVNFPECTDWKGLVSEVERVRTHILVGDKVRVSELDILQTVTINKHYCEP</sequence>
<dbReference type="GO" id="GO:0009738">
    <property type="term" value="P:abscisic acid-activated signaling pathway"/>
    <property type="evidence" value="ECO:0007669"/>
    <property type="project" value="InterPro"/>
</dbReference>
<evidence type="ECO:0000256" key="1">
    <source>
        <dbReference type="SAM" id="Coils"/>
    </source>
</evidence>
<protein>
    <submittedName>
        <fullName evidence="2">Uncharacterized protein</fullName>
    </submittedName>
</protein>
<reference evidence="2" key="1">
    <citation type="submission" date="2020-06" db="EMBL/GenBank/DDBJ databases">
        <title>Draft genome of Bugula neritina, a colonial animal packing powerful symbionts and potential medicines.</title>
        <authorList>
            <person name="Rayko M."/>
        </authorList>
    </citation>
    <scope>NUCLEOTIDE SEQUENCE [LARGE SCALE GENOMIC DNA]</scope>
    <source>
        <strain evidence="2">Kwan_BN1</strain>
    </source>
</reference>
<dbReference type="Proteomes" id="UP000593567">
    <property type="component" value="Unassembled WGS sequence"/>
</dbReference>
<dbReference type="PANTHER" id="PTHR46960:SF1">
    <property type="entry name" value="E3 UBIQUITIN-PROTEIN LIGASE KEG"/>
    <property type="match status" value="1"/>
</dbReference>
<evidence type="ECO:0000313" key="2">
    <source>
        <dbReference type="EMBL" id="KAF6026404.1"/>
    </source>
</evidence>
<dbReference type="PANTHER" id="PTHR46960">
    <property type="entry name" value="E3 UBIQUITIN-PROTEIN LIGASE KEG"/>
    <property type="match status" value="1"/>
</dbReference>
<dbReference type="GO" id="GO:0004842">
    <property type="term" value="F:ubiquitin-protein transferase activity"/>
    <property type="evidence" value="ECO:0007669"/>
    <property type="project" value="InterPro"/>
</dbReference>
<proteinExistence type="predicted"/>